<dbReference type="RefSeq" id="WP_234022884.1">
    <property type="nucleotide sequence ID" value="NZ_CP012673.1"/>
</dbReference>
<keyword evidence="2" id="KW-1133">Transmembrane helix</keyword>
<dbReference type="EMBL" id="CP012673">
    <property type="protein sequence ID" value="AUX46664.1"/>
    <property type="molecule type" value="Genomic_DNA"/>
</dbReference>
<evidence type="ECO:0000256" key="2">
    <source>
        <dbReference type="SAM" id="Phobius"/>
    </source>
</evidence>
<feature type="region of interest" description="Disordered" evidence="1">
    <location>
        <begin position="1"/>
        <end position="40"/>
    </location>
</feature>
<feature type="compositionally biased region" description="Basic and acidic residues" evidence="1">
    <location>
        <begin position="1"/>
        <end position="17"/>
    </location>
</feature>
<reference evidence="3 4" key="1">
    <citation type="submission" date="2015-09" db="EMBL/GenBank/DDBJ databases">
        <title>Sorangium comparison.</title>
        <authorList>
            <person name="Zaburannyi N."/>
            <person name="Bunk B."/>
            <person name="Overmann J."/>
            <person name="Mueller R."/>
        </authorList>
    </citation>
    <scope>NUCLEOTIDE SEQUENCE [LARGE SCALE GENOMIC DNA]</scope>
    <source>
        <strain evidence="3 4">So ce26</strain>
    </source>
</reference>
<dbReference type="AlphaFoldDB" id="A0A2L0F514"/>
<evidence type="ECO:0000313" key="4">
    <source>
        <dbReference type="Proteomes" id="UP000238348"/>
    </source>
</evidence>
<evidence type="ECO:0000256" key="1">
    <source>
        <dbReference type="SAM" id="MobiDB-lite"/>
    </source>
</evidence>
<feature type="transmembrane region" description="Helical" evidence="2">
    <location>
        <begin position="85"/>
        <end position="102"/>
    </location>
</feature>
<evidence type="ECO:0000313" key="3">
    <source>
        <dbReference type="EMBL" id="AUX46664.1"/>
    </source>
</evidence>
<feature type="transmembrane region" description="Helical" evidence="2">
    <location>
        <begin position="60"/>
        <end position="79"/>
    </location>
</feature>
<keyword evidence="2" id="KW-0812">Transmembrane</keyword>
<organism evidence="3 4">
    <name type="scientific">Sorangium cellulosum</name>
    <name type="common">Polyangium cellulosum</name>
    <dbReference type="NCBI Taxonomy" id="56"/>
    <lineage>
        <taxon>Bacteria</taxon>
        <taxon>Pseudomonadati</taxon>
        <taxon>Myxococcota</taxon>
        <taxon>Polyangia</taxon>
        <taxon>Polyangiales</taxon>
        <taxon>Polyangiaceae</taxon>
        <taxon>Sorangium</taxon>
    </lineage>
</organism>
<dbReference type="Proteomes" id="UP000238348">
    <property type="component" value="Chromosome"/>
</dbReference>
<name>A0A2L0F514_SORCE</name>
<accession>A0A2L0F514</accession>
<proteinExistence type="predicted"/>
<protein>
    <submittedName>
        <fullName evidence="3">Uncharacterized protein</fullName>
    </submittedName>
</protein>
<keyword evidence="2" id="KW-0472">Membrane</keyword>
<gene>
    <name evidence="3" type="ORF">SOCE26_081710</name>
</gene>
<sequence length="332" mass="36859">MRARTPRERVRPIHDPMKTPGKLTPNPKKQSPKQQREQAIAALRGKPPADPLAKLNPRSLALRAGIPALIVWAIALAIPGLWPKVVAGVLTVIVAGVLFWALRFATRTRAVAQIVQTADTAEARKDAIAKLDTEFKKDDAAATFAKAQLQMQEDPRAALRTLETINLDKVMAPMADEARAQRGMIHLILSETDEARALVDKIDMTRHKEPKIRAMMAAIVGEAWARTGQATKAVDLLETFDPNDEAFAELKPQLLRARAFAYAWANNTKQMKNTLRSLSGMNPQYLSGFITKKKSPMGVPPRGVHPMLEKEAFEMLMRSGAVPRRMQQMKRS</sequence>